<keyword evidence="3" id="KW-1185">Reference proteome</keyword>
<evidence type="ECO:0000256" key="1">
    <source>
        <dbReference type="SAM" id="MobiDB-lite"/>
    </source>
</evidence>
<name>A0AAW0U214_SCYPA</name>
<sequence length="118" mass="12202">MLHSDLVFLVDRPAATVLTGLPTSYPSPTSPAILLEGGTASSLPSGHRAFLICPNLLHLSLPDLSSQSSHSKRDLGIPDCGHAGCDPCQRVVGLGGDGARRSETTHVPKARPGSVSVL</sequence>
<evidence type="ECO:0000313" key="3">
    <source>
        <dbReference type="Proteomes" id="UP001487740"/>
    </source>
</evidence>
<dbReference type="EMBL" id="JARAKH010000020">
    <property type="protein sequence ID" value="KAK8393781.1"/>
    <property type="molecule type" value="Genomic_DNA"/>
</dbReference>
<protein>
    <submittedName>
        <fullName evidence="2">Uncharacterized protein</fullName>
    </submittedName>
</protein>
<evidence type="ECO:0000313" key="2">
    <source>
        <dbReference type="EMBL" id="KAK8393781.1"/>
    </source>
</evidence>
<accession>A0AAW0U214</accession>
<gene>
    <name evidence="2" type="ORF">O3P69_006828</name>
</gene>
<comment type="caution">
    <text evidence="2">The sequence shown here is derived from an EMBL/GenBank/DDBJ whole genome shotgun (WGS) entry which is preliminary data.</text>
</comment>
<reference evidence="2 3" key="1">
    <citation type="submission" date="2023-03" db="EMBL/GenBank/DDBJ databases">
        <title>High-quality genome of Scylla paramamosain provides insights in environmental adaptation.</title>
        <authorList>
            <person name="Zhang L."/>
        </authorList>
    </citation>
    <scope>NUCLEOTIDE SEQUENCE [LARGE SCALE GENOMIC DNA]</scope>
    <source>
        <strain evidence="2">LZ_2023a</strain>
        <tissue evidence="2">Muscle</tissue>
    </source>
</reference>
<proteinExistence type="predicted"/>
<organism evidence="2 3">
    <name type="scientific">Scylla paramamosain</name>
    <name type="common">Mud crab</name>
    <dbReference type="NCBI Taxonomy" id="85552"/>
    <lineage>
        <taxon>Eukaryota</taxon>
        <taxon>Metazoa</taxon>
        <taxon>Ecdysozoa</taxon>
        <taxon>Arthropoda</taxon>
        <taxon>Crustacea</taxon>
        <taxon>Multicrustacea</taxon>
        <taxon>Malacostraca</taxon>
        <taxon>Eumalacostraca</taxon>
        <taxon>Eucarida</taxon>
        <taxon>Decapoda</taxon>
        <taxon>Pleocyemata</taxon>
        <taxon>Brachyura</taxon>
        <taxon>Eubrachyura</taxon>
        <taxon>Portunoidea</taxon>
        <taxon>Portunidae</taxon>
        <taxon>Portuninae</taxon>
        <taxon>Scylla</taxon>
    </lineage>
</organism>
<dbReference type="Proteomes" id="UP001487740">
    <property type="component" value="Unassembled WGS sequence"/>
</dbReference>
<dbReference type="AlphaFoldDB" id="A0AAW0U214"/>
<feature type="region of interest" description="Disordered" evidence="1">
    <location>
        <begin position="94"/>
        <end position="118"/>
    </location>
</feature>